<protein>
    <submittedName>
        <fullName evidence="2">Uncharacterized protein</fullName>
    </submittedName>
</protein>
<organism evidence="2 3">
    <name type="scientific">Diaporthe ampelina</name>
    <dbReference type="NCBI Taxonomy" id="1214573"/>
    <lineage>
        <taxon>Eukaryota</taxon>
        <taxon>Fungi</taxon>
        <taxon>Dikarya</taxon>
        <taxon>Ascomycota</taxon>
        <taxon>Pezizomycotina</taxon>
        <taxon>Sordariomycetes</taxon>
        <taxon>Sordariomycetidae</taxon>
        <taxon>Diaporthales</taxon>
        <taxon>Diaporthaceae</taxon>
        <taxon>Diaporthe</taxon>
    </lineage>
</organism>
<evidence type="ECO:0000313" key="2">
    <source>
        <dbReference type="EMBL" id="KKY31964.1"/>
    </source>
</evidence>
<comment type="caution">
    <text evidence="2">The sequence shown here is derived from an EMBL/GenBank/DDBJ whole genome shotgun (WGS) entry which is preliminary data.</text>
</comment>
<keyword evidence="3" id="KW-1185">Reference proteome</keyword>
<dbReference type="AlphaFoldDB" id="A0A0G2FCR7"/>
<proteinExistence type="predicted"/>
<evidence type="ECO:0000313" key="3">
    <source>
        <dbReference type="Proteomes" id="UP000034680"/>
    </source>
</evidence>
<feature type="compositionally biased region" description="Acidic residues" evidence="1">
    <location>
        <begin position="38"/>
        <end position="57"/>
    </location>
</feature>
<feature type="region of interest" description="Disordered" evidence="1">
    <location>
        <begin position="1"/>
        <end position="63"/>
    </location>
</feature>
<dbReference type="Proteomes" id="UP000034680">
    <property type="component" value="Unassembled WGS sequence"/>
</dbReference>
<gene>
    <name evidence="2" type="ORF">UCDDA912_g08098</name>
</gene>
<sequence length="347" mass="40549">MDLPIESIEVDDETSDDQSASPSLRGGTSRVQHHRSSEEDEDGDVVEERNEDDDDYDYEHPLTNLDDYYESEEDFQDEYDVESEDLDWYRVERTRVAGIRDWARDVAKAHKLMTLCGFYSLFPSSWKCDLIDHPYLSGLFAPVKEKKTLIRAESNQFRATRALRNLFELQIRICAYRQDGLHDKIADLIDKELRRYNASVEKDAKLLGSHAYSSPILIIKFPTLQFAEVEEDQLQERVHAEAMRFCRQGVEKYLHQWEERGVEHFPRVMFAFVIIQHTVQIWALDTEIPAYELNNPYALRSIDMSKRNDWLNCTLSIAIPIHLSKEALLAHRWNFPALEGEESDVDL</sequence>
<dbReference type="EMBL" id="LCUC01000351">
    <property type="protein sequence ID" value="KKY31964.1"/>
    <property type="molecule type" value="Genomic_DNA"/>
</dbReference>
<accession>A0A0G2FCR7</accession>
<evidence type="ECO:0000256" key="1">
    <source>
        <dbReference type="SAM" id="MobiDB-lite"/>
    </source>
</evidence>
<name>A0A0G2FCR7_9PEZI</name>
<reference evidence="2 3" key="2">
    <citation type="submission" date="2015-05" db="EMBL/GenBank/DDBJ databases">
        <authorList>
            <person name="Morales-Cruz A."/>
            <person name="Amrine K.C."/>
            <person name="Cantu D."/>
        </authorList>
    </citation>
    <scope>NUCLEOTIDE SEQUENCE [LARGE SCALE GENOMIC DNA]</scope>
    <source>
        <strain evidence="2">DA912</strain>
    </source>
</reference>
<reference evidence="2 3" key="1">
    <citation type="submission" date="2015-05" db="EMBL/GenBank/DDBJ databases">
        <title>Distinctive expansion of gene families associated with plant cell wall degradation and secondary metabolism in the genomes of grapevine trunk pathogens.</title>
        <authorList>
            <person name="Lawrence D.P."/>
            <person name="Travadon R."/>
            <person name="Rolshausen P.E."/>
            <person name="Baumgartner K."/>
        </authorList>
    </citation>
    <scope>NUCLEOTIDE SEQUENCE [LARGE SCALE GENOMIC DNA]</scope>
    <source>
        <strain evidence="2">DA912</strain>
    </source>
</reference>
<dbReference type="OrthoDB" id="5286775at2759"/>